<accession>A0A8T0QTS3</accession>
<reference evidence="1" key="1">
    <citation type="submission" date="2020-05" db="EMBL/GenBank/DDBJ databases">
        <title>WGS assembly of Panicum virgatum.</title>
        <authorList>
            <person name="Lovell J.T."/>
            <person name="Jenkins J."/>
            <person name="Shu S."/>
            <person name="Juenger T.E."/>
            <person name="Schmutz J."/>
        </authorList>
    </citation>
    <scope>NUCLEOTIDE SEQUENCE</scope>
    <source>
        <strain evidence="1">AP13</strain>
    </source>
</reference>
<comment type="caution">
    <text evidence="1">The sequence shown here is derived from an EMBL/GenBank/DDBJ whole genome shotgun (WGS) entry which is preliminary data.</text>
</comment>
<proteinExistence type="predicted"/>
<protein>
    <submittedName>
        <fullName evidence="1">Uncharacterized protein</fullName>
    </submittedName>
</protein>
<evidence type="ECO:0000313" key="1">
    <source>
        <dbReference type="EMBL" id="KAG2576410.1"/>
    </source>
</evidence>
<dbReference type="EMBL" id="CM029048">
    <property type="protein sequence ID" value="KAG2576410.1"/>
    <property type="molecule type" value="Genomic_DNA"/>
</dbReference>
<sequence length="99" mass="11041">MEQVLSSPSIYVPYAHPAARAPPSMMYLLDPPAAWRWSPLRLCSGTAPPSVFNGRGISTGGGRSRKMVRAWKRIALIALHVPSSVQSIIQQILDWWERD</sequence>
<keyword evidence="2" id="KW-1185">Reference proteome</keyword>
<name>A0A8T0QTS3_PANVG</name>
<dbReference type="Proteomes" id="UP000823388">
    <property type="component" value="Chromosome 6N"/>
</dbReference>
<organism evidence="1 2">
    <name type="scientific">Panicum virgatum</name>
    <name type="common">Blackwell switchgrass</name>
    <dbReference type="NCBI Taxonomy" id="38727"/>
    <lineage>
        <taxon>Eukaryota</taxon>
        <taxon>Viridiplantae</taxon>
        <taxon>Streptophyta</taxon>
        <taxon>Embryophyta</taxon>
        <taxon>Tracheophyta</taxon>
        <taxon>Spermatophyta</taxon>
        <taxon>Magnoliopsida</taxon>
        <taxon>Liliopsida</taxon>
        <taxon>Poales</taxon>
        <taxon>Poaceae</taxon>
        <taxon>PACMAD clade</taxon>
        <taxon>Panicoideae</taxon>
        <taxon>Panicodae</taxon>
        <taxon>Paniceae</taxon>
        <taxon>Panicinae</taxon>
        <taxon>Panicum</taxon>
        <taxon>Panicum sect. Hiantes</taxon>
    </lineage>
</organism>
<dbReference type="AlphaFoldDB" id="A0A8T0QTS3"/>
<evidence type="ECO:0000313" key="2">
    <source>
        <dbReference type="Proteomes" id="UP000823388"/>
    </source>
</evidence>
<gene>
    <name evidence="1" type="ORF">PVAP13_6NG020483</name>
</gene>